<dbReference type="InterPro" id="IPR015797">
    <property type="entry name" value="NUDIX_hydrolase-like_dom_sf"/>
</dbReference>
<dbReference type="Gene3D" id="3.90.79.10">
    <property type="entry name" value="Nucleoside Triphosphate Pyrophosphohydrolase"/>
    <property type="match status" value="1"/>
</dbReference>
<proteinExistence type="predicted"/>
<dbReference type="Pfam" id="PF00102">
    <property type="entry name" value="Y_phosphatase"/>
    <property type="match status" value="1"/>
</dbReference>
<dbReference type="EMBL" id="BAAAZE010000010">
    <property type="protein sequence ID" value="GAA4027492.1"/>
    <property type="molecule type" value="Genomic_DNA"/>
</dbReference>
<dbReference type="SMART" id="SM00194">
    <property type="entry name" value="PTPc"/>
    <property type="match status" value="1"/>
</dbReference>
<feature type="domain" description="Tyrosine-protein phosphatase" evidence="1">
    <location>
        <begin position="782"/>
        <end position="1055"/>
    </location>
</feature>
<evidence type="ECO:0000313" key="4">
    <source>
        <dbReference type="EMBL" id="GAA4027492.1"/>
    </source>
</evidence>
<evidence type="ECO:0000313" key="5">
    <source>
        <dbReference type="Proteomes" id="UP001501353"/>
    </source>
</evidence>
<dbReference type="SUPFAM" id="SSF55811">
    <property type="entry name" value="Nudix"/>
    <property type="match status" value="1"/>
</dbReference>
<evidence type="ECO:0000259" key="1">
    <source>
        <dbReference type="PROSITE" id="PS50055"/>
    </source>
</evidence>
<dbReference type="Gene3D" id="3.90.190.10">
    <property type="entry name" value="Protein tyrosine phosphatase superfamily"/>
    <property type="match status" value="1"/>
</dbReference>
<feature type="domain" description="Nudix hydrolase" evidence="3">
    <location>
        <begin position="604"/>
        <end position="733"/>
    </location>
</feature>
<organism evidence="4 5">
    <name type="scientific">Actimicrobium antarcticum</name>
    <dbReference type="NCBI Taxonomy" id="1051899"/>
    <lineage>
        <taxon>Bacteria</taxon>
        <taxon>Pseudomonadati</taxon>
        <taxon>Pseudomonadota</taxon>
        <taxon>Betaproteobacteria</taxon>
        <taxon>Burkholderiales</taxon>
        <taxon>Oxalobacteraceae</taxon>
        <taxon>Actimicrobium</taxon>
    </lineage>
</organism>
<name>A0ABP7TLW4_9BURK</name>
<dbReference type="PANTHER" id="PTHR19134">
    <property type="entry name" value="RECEPTOR-TYPE TYROSINE-PROTEIN PHOSPHATASE"/>
    <property type="match status" value="1"/>
</dbReference>
<keyword evidence="5" id="KW-1185">Reference proteome</keyword>
<dbReference type="PROSITE" id="PS50056">
    <property type="entry name" value="TYR_PHOSPHATASE_2"/>
    <property type="match status" value="1"/>
</dbReference>
<dbReference type="SUPFAM" id="SSF52799">
    <property type="entry name" value="(Phosphotyrosine protein) phosphatases II"/>
    <property type="match status" value="2"/>
</dbReference>
<evidence type="ECO:0000259" key="2">
    <source>
        <dbReference type="PROSITE" id="PS50056"/>
    </source>
</evidence>
<dbReference type="InterPro" id="IPR003595">
    <property type="entry name" value="Tyr_Pase_cat"/>
</dbReference>
<comment type="caution">
    <text evidence="4">The sequence shown here is derived from an EMBL/GenBank/DDBJ whole genome shotgun (WGS) entry which is preliminary data.</text>
</comment>
<accession>A0ABP7TLW4</accession>
<dbReference type="PROSITE" id="PS00383">
    <property type="entry name" value="TYR_PHOSPHATASE_1"/>
    <property type="match status" value="1"/>
</dbReference>
<dbReference type="PROSITE" id="PS50055">
    <property type="entry name" value="TYR_PHOSPHATASE_PTP"/>
    <property type="match status" value="1"/>
</dbReference>
<gene>
    <name evidence="4" type="ORF">GCM10022212_27000</name>
</gene>
<dbReference type="InterPro" id="IPR000086">
    <property type="entry name" value="NUDIX_hydrolase_dom"/>
</dbReference>
<dbReference type="SMART" id="SM00404">
    <property type="entry name" value="PTPc_motif"/>
    <property type="match status" value="1"/>
</dbReference>
<dbReference type="InterPro" id="IPR016130">
    <property type="entry name" value="Tyr_Pase_AS"/>
</dbReference>
<feature type="domain" description="Tyrosine specific protein phosphatases" evidence="2">
    <location>
        <begin position="956"/>
        <end position="1026"/>
    </location>
</feature>
<reference evidence="5" key="1">
    <citation type="journal article" date="2019" name="Int. J. Syst. Evol. Microbiol.">
        <title>The Global Catalogue of Microorganisms (GCM) 10K type strain sequencing project: providing services to taxonomists for standard genome sequencing and annotation.</title>
        <authorList>
            <consortium name="The Broad Institute Genomics Platform"/>
            <consortium name="The Broad Institute Genome Sequencing Center for Infectious Disease"/>
            <person name="Wu L."/>
            <person name="Ma J."/>
        </authorList>
    </citation>
    <scope>NUCLEOTIDE SEQUENCE [LARGE SCALE GENOMIC DNA]</scope>
    <source>
        <strain evidence="5">JCM 16673</strain>
    </source>
</reference>
<dbReference type="InterPro" id="IPR000242">
    <property type="entry name" value="PTP_cat"/>
</dbReference>
<evidence type="ECO:0000259" key="3">
    <source>
        <dbReference type="PROSITE" id="PS51462"/>
    </source>
</evidence>
<dbReference type="CDD" id="cd00047">
    <property type="entry name" value="PTPc"/>
    <property type="match status" value="1"/>
</dbReference>
<dbReference type="CDD" id="cd02883">
    <property type="entry name" value="NUDIX_Hydrolase"/>
    <property type="match status" value="1"/>
</dbReference>
<sequence length="1076" mass="118363">MRSSRTQSKDDFVENIVEPNDTGILCPDNRGTIWIKTKSSTTDNGTPIHASKFEIAHKVTNTAETQKTVIYKIGQSPHEKTYKDFLFEGLESGLGIYQFVSERTLDNKNRSNTAVVQLLEKELKKIKENSASPLKLGDRYTVQSFEIATQEPAVEGCRRYLLTVTDDNSPGKTITVPVTQAGLPFQDALLSAETIARASAILDQHKKLLPNPPNEPIHEHDPLILSQAGYGRNATLMTYRDVCLRIADGTVKNEDDIGKQVCKFVEDQREIRPGFVHSLPQVEQLVIALEKKLRERGGQPSQYARAQSSAIRPLLAAVTPTVKPTPVIRTSLANIDAMPVDGIAVGSNMTFDNQHFTDALATARTHAQSGGTASFTPVRELISRPLNKFPQGSQTPKYVLVTGLPPQHPRSTRPHLPEQVVKYVGKTLAAAVTSGLKSVGFSANLLAPTQSRKQGQLGIPFEQMTALAVAAVVRQERAPGTPISVDFQCTDVGQQAIVNDVIAQKKKFDEHQYYQALLRLPNNMPTPIPATALTDFGNSDKRASFAPIALKKRQDDTLQFDLATALPTHIPSSPVPFESWNEVPTTQAKWEEGDVVLAGEPPSDGIDAAGVMIRENDGRVWVVAPTGGFAGMKNTFPKGQTVDDDDPLVKWSPQATARKEAYEESGLQVKLTAFLCDYQGEKQKTRYYLAERIGGTPADVGWESQAVHLVPMNELRGMMTRPNNKRENQVLNLSRFNLSYDATGAFSRLEELLRSPGYDVDGPLFEDMAQEASEAMRYIGGQRKDRGIDLVPENQVLSRIDSRQPQKSTALRIPGATGSAPRYLHANRIELGVSRNYIAAQYPLGNSMPGRENRDDFWRATTDSKLLIPDVPIKEVSLIVDLTEPGEKKYDDSYAPVGEKPLELPTYELRSIPLQGANPHINESMIQIKPHKGGGTKEVQRMHFTAWPDKKAIEVDALIDLANQIVLNSKDKDTVLIHCSHGVGRTGTLITFLAASEKIETAIAAATRSNPDTKLSVSDFLAIVRDVLIKGRQARGEQFVATVQFPLIIKALLQQHFDSEIVDGMLSPKAIRASVA</sequence>
<dbReference type="InterPro" id="IPR050348">
    <property type="entry name" value="Protein-Tyr_Phosphatase"/>
</dbReference>
<dbReference type="PANTHER" id="PTHR19134:SF449">
    <property type="entry name" value="TYROSINE-PROTEIN PHOSPHATASE 1"/>
    <property type="match status" value="1"/>
</dbReference>
<dbReference type="Proteomes" id="UP001501353">
    <property type="component" value="Unassembled WGS sequence"/>
</dbReference>
<dbReference type="PROSITE" id="PS51462">
    <property type="entry name" value="NUDIX"/>
    <property type="match status" value="1"/>
</dbReference>
<protein>
    <submittedName>
        <fullName evidence="4">Uncharacterized protein</fullName>
    </submittedName>
</protein>
<dbReference type="PRINTS" id="PR00700">
    <property type="entry name" value="PRTYPHPHTASE"/>
</dbReference>
<dbReference type="InterPro" id="IPR029021">
    <property type="entry name" value="Prot-tyrosine_phosphatase-like"/>
</dbReference>
<dbReference type="InterPro" id="IPR000387">
    <property type="entry name" value="Tyr_Pase_dom"/>
</dbReference>